<dbReference type="PANTHER" id="PTHR10543:SF89">
    <property type="entry name" value="CAROTENOID 9,10(9',10')-CLEAVAGE DIOXYGENASE 1"/>
    <property type="match status" value="1"/>
</dbReference>
<name>A0A4R7NWT2_9GAMM</name>
<dbReference type="GO" id="GO:0046872">
    <property type="term" value="F:metal ion binding"/>
    <property type="evidence" value="ECO:0007669"/>
    <property type="project" value="UniProtKB-KW"/>
</dbReference>
<proteinExistence type="inferred from homology"/>
<dbReference type="RefSeq" id="WP_133883281.1">
    <property type="nucleotide sequence ID" value="NZ_MWIN01000041.1"/>
</dbReference>
<feature type="binding site" evidence="5">
    <location>
        <position position="230"/>
    </location>
    <ligand>
        <name>Fe cation</name>
        <dbReference type="ChEBI" id="CHEBI:24875"/>
        <note>catalytic</note>
    </ligand>
</feature>
<evidence type="ECO:0000313" key="7">
    <source>
        <dbReference type="Proteomes" id="UP000295341"/>
    </source>
</evidence>
<sequence>MTARLFNRVRSTLQPTDHPYLNGAWSPVFEEWTDDDCPVVGEIPRDLDGVYLRNTENPVHEPLGKYHPFDGDGMLCAMRFRSGRASFRNRFIRTRGFISEQEAGRALWSGIAEVPPKSERPGWGAQGSLKDSSSTDVCVHGGRALTSFYQCGELYATDPVTLDQYGAVGWGGEFPREGVSAHCMPDAATGELLWFNYSREAPFMRCGAVSRSGDPLEAVDVALPGPRLPHAMEFTERFYILNDFPLFWDAELMTRNIFAARLHDLPSRFALVPRRGRAGGIRWFEASPTYVLHWTNAREEGDEVILDGYRQQHPMPPPLHGAPKKYAQLMAYVDLQSLKPQLWRWRFNLRTGQTHEECLDDTVCEFGTINPRAHNRANRYVYSTTGEPGWFLSDGLVKHDLLTGKRETVPFGPGVFGSETPFIQRAGTQTEDDGWLVTYVSDMNRNVSECWIYAAQNLAVGPIAKVRMPLRIPSGTHACWADASELH</sequence>
<evidence type="ECO:0000313" key="6">
    <source>
        <dbReference type="EMBL" id="TDU25674.1"/>
    </source>
</evidence>
<keyword evidence="4 5" id="KW-0408">Iron</keyword>
<keyword evidence="3" id="KW-0560">Oxidoreductase</keyword>
<organism evidence="6 7">
    <name type="scientific">Panacagrimonas perspica</name>
    <dbReference type="NCBI Taxonomy" id="381431"/>
    <lineage>
        <taxon>Bacteria</taxon>
        <taxon>Pseudomonadati</taxon>
        <taxon>Pseudomonadota</taxon>
        <taxon>Gammaproteobacteria</taxon>
        <taxon>Nevskiales</taxon>
        <taxon>Nevskiaceae</taxon>
        <taxon>Panacagrimonas</taxon>
    </lineage>
</organism>
<dbReference type="EMBL" id="SOBT01000011">
    <property type="protein sequence ID" value="TDU25674.1"/>
    <property type="molecule type" value="Genomic_DNA"/>
</dbReference>
<feature type="binding site" evidence="5">
    <location>
        <position position="477"/>
    </location>
    <ligand>
        <name>Fe cation</name>
        <dbReference type="ChEBI" id="CHEBI:24875"/>
        <note>catalytic</note>
    </ligand>
</feature>
<comment type="cofactor">
    <cofactor evidence="5">
        <name>Fe(2+)</name>
        <dbReference type="ChEBI" id="CHEBI:29033"/>
    </cofactor>
    <text evidence="5">Binds 1 Fe(2+) ion per subunit.</text>
</comment>
<keyword evidence="7" id="KW-1185">Reference proteome</keyword>
<dbReference type="GO" id="GO:0016121">
    <property type="term" value="P:carotene catabolic process"/>
    <property type="evidence" value="ECO:0007669"/>
    <property type="project" value="TreeGrafter"/>
</dbReference>
<dbReference type="PANTHER" id="PTHR10543">
    <property type="entry name" value="BETA-CAROTENE DIOXYGENASE"/>
    <property type="match status" value="1"/>
</dbReference>
<comment type="similarity">
    <text evidence="1">Belongs to the carotenoid oxygenase family.</text>
</comment>
<protein>
    <submittedName>
        <fullName evidence="6">Carotenoid cleavage dioxygenase</fullName>
    </submittedName>
</protein>
<dbReference type="InterPro" id="IPR004294">
    <property type="entry name" value="Carotenoid_Oase"/>
</dbReference>
<reference evidence="6 7" key="1">
    <citation type="submission" date="2019-03" db="EMBL/GenBank/DDBJ databases">
        <title>Genomic Encyclopedia of Type Strains, Phase IV (KMG-IV): sequencing the most valuable type-strain genomes for metagenomic binning, comparative biology and taxonomic classification.</title>
        <authorList>
            <person name="Goeker M."/>
        </authorList>
    </citation>
    <scope>NUCLEOTIDE SEQUENCE [LARGE SCALE GENOMIC DNA]</scope>
    <source>
        <strain evidence="6 7">DSM 26377</strain>
    </source>
</reference>
<evidence type="ECO:0000256" key="4">
    <source>
        <dbReference type="ARBA" id="ARBA00023004"/>
    </source>
</evidence>
<comment type="caution">
    <text evidence="6">The sequence shown here is derived from an EMBL/GenBank/DDBJ whole genome shotgun (WGS) entry which is preliminary data.</text>
</comment>
<evidence type="ECO:0000256" key="5">
    <source>
        <dbReference type="PIRSR" id="PIRSR604294-1"/>
    </source>
</evidence>
<keyword evidence="6" id="KW-0223">Dioxygenase</keyword>
<dbReference type="AlphaFoldDB" id="A0A4R7NWT2"/>
<evidence type="ECO:0000256" key="3">
    <source>
        <dbReference type="ARBA" id="ARBA00023002"/>
    </source>
</evidence>
<feature type="binding site" evidence="5">
    <location>
        <position position="293"/>
    </location>
    <ligand>
        <name>Fe cation</name>
        <dbReference type="ChEBI" id="CHEBI:24875"/>
        <note>catalytic</note>
    </ligand>
</feature>
<keyword evidence="2 5" id="KW-0479">Metal-binding</keyword>
<dbReference type="OrthoDB" id="6636843at2"/>
<dbReference type="Proteomes" id="UP000295341">
    <property type="component" value="Unassembled WGS sequence"/>
</dbReference>
<gene>
    <name evidence="6" type="ORF">DFR24_4119</name>
</gene>
<evidence type="ECO:0000256" key="1">
    <source>
        <dbReference type="ARBA" id="ARBA00006787"/>
    </source>
</evidence>
<dbReference type="GO" id="GO:0010436">
    <property type="term" value="F:carotenoid dioxygenase activity"/>
    <property type="evidence" value="ECO:0007669"/>
    <property type="project" value="TreeGrafter"/>
</dbReference>
<accession>A0A4R7NWT2</accession>
<dbReference type="Pfam" id="PF03055">
    <property type="entry name" value="RPE65"/>
    <property type="match status" value="1"/>
</dbReference>
<evidence type="ECO:0000256" key="2">
    <source>
        <dbReference type="ARBA" id="ARBA00022723"/>
    </source>
</evidence>
<feature type="binding site" evidence="5">
    <location>
        <position position="182"/>
    </location>
    <ligand>
        <name>Fe cation</name>
        <dbReference type="ChEBI" id="CHEBI:24875"/>
        <note>catalytic</note>
    </ligand>
</feature>